<reference evidence="2" key="1">
    <citation type="submission" date="2014-09" db="EMBL/GenBank/DDBJ databases">
        <authorList>
            <person name="Magalhaes I.L.F."/>
            <person name="Oliveira U."/>
            <person name="Santos F.R."/>
            <person name="Vidigal T.H.D.A."/>
            <person name="Brescovit A.D."/>
            <person name="Santos A.J."/>
        </authorList>
    </citation>
    <scope>NUCLEOTIDE SEQUENCE</scope>
    <source>
        <tissue evidence="2">Shoot tissue taken approximately 20 cm above the soil surface</tissue>
    </source>
</reference>
<feature type="compositionally biased region" description="Polar residues" evidence="1">
    <location>
        <begin position="93"/>
        <end position="103"/>
    </location>
</feature>
<organism evidence="2">
    <name type="scientific">Arundo donax</name>
    <name type="common">Giant reed</name>
    <name type="synonym">Donax arundinaceus</name>
    <dbReference type="NCBI Taxonomy" id="35708"/>
    <lineage>
        <taxon>Eukaryota</taxon>
        <taxon>Viridiplantae</taxon>
        <taxon>Streptophyta</taxon>
        <taxon>Embryophyta</taxon>
        <taxon>Tracheophyta</taxon>
        <taxon>Spermatophyta</taxon>
        <taxon>Magnoliopsida</taxon>
        <taxon>Liliopsida</taxon>
        <taxon>Poales</taxon>
        <taxon>Poaceae</taxon>
        <taxon>PACMAD clade</taxon>
        <taxon>Arundinoideae</taxon>
        <taxon>Arundineae</taxon>
        <taxon>Arundo</taxon>
    </lineage>
</organism>
<dbReference type="AlphaFoldDB" id="A0A0A9GNG1"/>
<dbReference type="EMBL" id="GBRH01171251">
    <property type="protein sequence ID" value="JAE26645.1"/>
    <property type="molecule type" value="Transcribed_RNA"/>
</dbReference>
<proteinExistence type="predicted"/>
<reference evidence="2" key="2">
    <citation type="journal article" date="2015" name="Data Brief">
        <title>Shoot transcriptome of the giant reed, Arundo donax.</title>
        <authorList>
            <person name="Barrero R.A."/>
            <person name="Guerrero F.D."/>
            <person name="Moolhuijzen P."/>
            <person name="Goolsby J.A."/>
            <person name="Tidwell J."/>
            <person name="Bellgard S.E."/>
            <person name="Bellgard M.I."/>
        </authorList>
    </citation>
    <scope>NUCLEOTIDE SEQUENCE</scope>
    <source>
        <tissue evidence="2">Shoot tissue taken approximately 20 cm above the soil surface</tissue>
    </source>
</reference>
<feature type="region of interest" description="Disordered" evidence="1">
    <location>
        <begin position="1"/>
        <end position="103"/>
    </location>
</feature>
<evidence type="ECO:0000256" key="1">
    <source>
        <dbReference type="SAM" id="MobiDB-lite"/>
    </source>
</evidence>
<accession>A0A0A9GNG1</accession>
<sequence>MQSMWKAWEQLGRRRTRSRSTNSLRHTAHSDTDILPATPSSASQAAAVNLTTGSMRMSGRPRPWSSVATARMTDGSRPSRARRRHGGWRDQSARSSWHLVTNA</sequence>
<name>A0A0A9GNG1_ARUDO</name>
<protein>
    <submittedName>
        <fullName evidence="2">Uncharacterized protein</fullName>
    </submittedName>
</protein>
<evidence type="ECO:0000313" key="2">
    <source>
        <dbReference type="EMBL" id="JAE26645.1"/>
    </source>
</evidence>